<keyword evidence="1" id="KW-0812">Transmembrane</keyword>
<dbReference type="AlphaFoldDB" id="V6LR40"/>
<dbReference type="VEuPathDB" id="GiardiaDB:SS50377_25985"/>
<evidence type="ECO:0000313" key="3">
    <source>
        <dbReference type="EMBL" id="KAH0571789.1"/>
    </source>
</evidence>
<dbReference type="EMBL" id="KI546140">
    <property type="protein sequence ID" value="EST43229.1"/>
    <property type="molecule type" value="Genomic_DNA"/>
</dbReference>
<reference evidence="2 3" key="1">
    <citation type="journal article" date="2014" name="PLoS Genet.">
        <title>The Genome of Spironucleus salmonicida Highlights a Fish Pathogen Adapted to Fluctuating Environments.</title>
        <authorList>
            <person name="Xu F."/>
            <person name="Jerlstrom-Hultqvist J."/>
            <person name="Einarsson E."/>
            <person name="Astvaldsson A."/>
            <person name="Svard S.G."/>
            <person name="Andersson J.O."/>
        </authorList>
    </citation>
    <scope>NUCLEOTIDE SEQUENCE</scope>
    <source>
        <strain evidence="3">ATCC 50377</strain>
    </source>
</reference>
<dbReference type="EMBL" id="AUWU02000006">
    <property type="protein sequence ID" value="KAH0571789.1"/>
    <property type="molecule type" value="Genomic_DNA"/>
</dbReference>
<reference evidence="3" key="2">
    <citation type="submission" date="2020-12" db="EMBL/GenBank/DDBJ databases">
        <title>New Spironucleus salmonicida genome in near-complete chromosomes.</title>
        <authorList>
            <person name="Xu F."/>
            <person name="Kurt Z."/>
            <person name="Jimenez-Gonzalez A."/>
            <person name="Astvaldsson A."/>
            <person name="Andersson J.O."/>
            <person name="Svard S.G."/>
        </authorList>
    </citation>
    <scope>NUCLEOTIDE SEQUENCE</scope>
    <source>
        <strain evidence="3">ATCC 50377</strain>
    </source>
</reference>
<feature type="transmembrane region" description="Helical" evidence="1">
    <location>
        <begin position="512"/>
        <end position="536"/>
    </location>
</feature>
<accession>V6LR40</accession>
<dbReference type="Proteomes" id="UP000018208">
    <property type="component" value="Unassembled WGS sequence"/>
</dbReference>
<gene>
    <name evidence="2" type="ORF">SS50377_17094</name>
    <name evidence="3" type="ORF">SS50377_25985</name>
</gene>
<keyword evidence="1" id="KW-1133">Transmembrane helix</keyword>
<organism evidence="2">
    <name type="scientific">Spironucleus salmonicida</name>
    <dbReference type="NCBI Taxonomy" id="348837"/>
    <lineage>
        <taxon>Eukaryota</taxon>
        <taxon>Metamonada</taxon>
        <taxon>Diplomonadida</taxon>
        <taxon>Hexamitidae</taxon>
        <taxon>Hexamitinae</taxon>
        <taxon>Spironucleus</taxon>
    </lineage>
</organism>
<evidence type="ECO:0000313" key="2">
    <source>
        <dbReference type="EMBL" id="EST43229.1"/>
    </source>
</evidence>
<keyword evidence="1" id="KW-0472">Membrane</keyword>
<name>V6LR40_9EUKA</name>
<evidence type="ECO:0000313" key="4">
    <source>
        <dbReference type="Proteomes" id="UP000018208"/>
    </source>
</evidence>
<sequence length="553" mass="63274">MLIFLQFTCYEYSSTVQYEYISASVLFIADPLIQKIAICTYLHGSFAIPMVSLGNVIFTAPQITFSSNQSIELRLECPIAFCIDECKSPIDVSKCKACKENRQLACKDAALASIAKVNFNFHDKQIEMIFSPSSYQVVAYNANSCLLRYTVQYYSDKIIYHGVPFLCELQISDTVKALMVAKKCKYPIKNVPQDCPWVQLVVNNQILNIKPYYDLNLLGLNEIEIDCGSINPQSKDKCYELVELANSKVHSNVSFQLAVVVDRNLGNISDIDMKTTSVFYYKGIAQTIDLISQSDCFSSISSRVFQDHINLSLKVNTSAIHCQQGDYDRVNVEISGKTKEFYMIQNTIKHLQHVDENIIISVKNSRNSTEFNGNLSIVLNGQRSEQFLNVQSITDDNIVYMQEYIINNTSETFRNVTVTLFDRKICVTTQPVPWVQREFNNVNFLLHVGQYQFQWQQQLLQIAALYCYEITDVQSDVIVSTLNQPQTVLYFNIDRESLPIFQVINAKIPDIYWKQLVILLMGMTGFSVVVILRSYVWQQLKQMEQNAVDMTIQ</sequence>
<keyword evidence="4" id="KW-1185">Reference proteome</keyword>
<proteinExistence type="predicted"/>
<protein>
    <submittedName>
        <fullName evidence="2">Uncharacterized protein</fullName>
    </submittedName>
</protein>
<evidence type="ECO:0000256" key="1">
    <source>
        <dbReference type="SAM" id="Phobius"/>
    </source>
</evidence>